<dbReference type="Pfam" id="PF11001">
    <property type="entry name" value="AFUB_07903_YDR124W_hel"/>
    <property type="match status" value="1"/>
</dbReference>
<accession>A0A1Q5Q6X7</accession>
<dbReference type="EMBL" id="LFMY01000019">
    <property type="protein sequence ID" value="OKL55597.1"/>
    <property type="molecule type" value="Genomic_DNA"/>
</dbReference>
<dbReference type="Proteomes" id="UP000214365">
    <property type="component" value="Unassembled WGS sequence"/>
</dbReference>
<dbReference type="OrthoDB" id="5338458at2759"/>
<dbReference type="GeneID" id="31008889"/>
<dbReference type="InterPro" id="IPR047092">
    <property type="entry name" value="AFUB_07903/YDR124W-like_hel"/>
</dbReference>
<feature type="domain" description="Subtelomeric hrmA-associated cluster protein AFUB-079030/YDR124W-like helical bundle" evidence="2">
    <location>
        <begin position="75"/>
        <end position="199"/>
    </location>
</feature>
<name>A0A1Q5Q6X7_TALAT</name>
<keyword evidence="4" id="KW-1185">Reference proteome</keyword>
<organism evidence="3 4">
    <name type="scientific">Talaromyces atroroseus</name>
    <dbReference type="NCBI Taxonomy" id="1441469"/>
    <lineage>
        <taxon>Eukaryota</taxon>
        <taxon>Fungi</taxon>
        <taxon>Dikarya</taxon>
        <taxon>Ascomycota</taxon>
        <taxon>Pezizomycotina</taxon>
        <taxon>Eurotiomycetes</taxon>
        <taxon>Eurotiomycetidae</taxon>
        <taxon>Eurotiales</taxon>
        <taxon>Trichocomaceae</taxon>
        <taxon>Talaromyces</taxon>
        <taxon>Talaromyces sect. Trachyspermi</taxon>
    </lineage>
</organism>
<evidence type="ECO:0000256" key="1">
    <source>
        <dbReference type="SAM" id="MobiDB-lite"/>
    </source>
</evidence>
<evidence type="ECO:0000313" key="3">
    <source>
        <dbReference type="EMBL" id="OKL55597.1"/>
    </source>
</evidence>
<protein>
    <recommendedName>
        <fullName evidence="2">Subtelomeric hrmA-associated cluster protein AFUB-079030/YDR124W-like helical bundle domain-containing protein</fullName>
    </recommendedName>
</protein>
<dbReference type="STRING" id="1441469.A0A1Q5Q6X7"/>
<reference evidence="3 4" key="1">
    <citation type="submission" date="2015-06" db="EMBL/GenBank/DDBJ databases">
        <title>Talaromyces atroroseus IBT 11181 draft genome.</title>
        <authorList>
            <person name="Rasmussen K.B."/>
            <person name="Rasmussen S."/>
            <person name="Petersen B."/>
            <person name="Sicheritz-Ponten T."/>
            <person name="Mortensen U.H."/>
            <person name="Thrane U."/>
        </authorList>
    </citation>
    <scope>NUCLEOTIDE SEQUENCE [LARGE SCALE GENOMIC DNA]</scope>
    <source>
        <strain evidence="3 4">IBT 11181</strain>
    </source>
</reference>
<sequence>MSNLPVPVFDLRARDAFAFAQGLRPNGQDSLPSPHTTDHPGRRSKRRRTGYRDKPLNVEVVEAYGDSDNKSPLQIADTKKVTKFYTMAFKQLQQLNCRLLAKTFIKLIEPRKQVGYPYKGGEGTKPDWWPHDVRHREPDHLRKPERVELLVHLVQNLLRKGVTVELLEEAVSDIRRHLIPEDNHKAKTAILDEIIHIKKIEKQYLRMEIDGTIQVYVTNYDKYEDESEPKVMTPPQSVSSSPRKENLEVQSPLEMDSVPQQVPPQETVPSFQMRANLNFTNPMQTTPPEFGHPPFAYAPTPALPLTSTHDHFIVTGPTSHLYAVSLAHPQASPPAGFTGTYPACQGSPVDHSHGAGSLMSPQVDYSSQPFTVPDLSDRRGHEKANIYSQPLQAYSLGPPHTIY</sequence>
<dbReference type="RefSeq" id="XP_020115718.1">
    <property type="nucleotide sequence ID" value="XM_020264168.1"/>
</dbReference>
<proteinExistence type="predicted"/>
<gene>
    <name evidence="3" type="ORF">UA08_09133</name>
</gene>
<evidence type="ECO:0000313" key="4">
    <source>
        <dbReference type="Proteomes" id="UP000214365"/>
    </source>
</evidence>
<dbReference type="PANTHER" id="PTHR36102:SF1">
    <property type="entry name" value="YDR124W-LIKE HELICAL BUNDLE DOMAIN-CONTAINING PROTEIN"/>
    <property type="match status" value="1"/>
</dbReference>
<feature type="region of interest" description="Disordered" evidence="1">
    <location>
        <begin position="348"/>
        <end position="377"/>
    </location>
</feature>
<dbReference type="PANTHER" id="PTHR36102">
    <property type="entry name" value="CHROMOSOME 10, WHOLE GENOME SHOTGUN SEQUENCE"/>
    <property type="match status" value="1"/>
</dbReference>
<feature type="compositionally biased region" description="Polar residues" evidence="1">
    <location>
        <begin position="359"/>
        <end position="370"/>
    </location>
</feature>
<evidence type="ECO:0000259" key="2">
    <source>
        <dbReference type="Pfam" id="PF11001"/>
    </source>
</evidence>
<feature type="region of interest" description="Disordered" evidence="1">
    <location>
        <begin position="224"/>
        <end position="245"/>
    </location>
</feature>
<comment type="caution">
    <text evidence="3">The sequence shown here is derived from an EMBL/GenBank/DDBJ whole genome shotgun (WGS) entry which is preliminary data.</text>
</comment>
<dbReference type="AlphaFoldDB" id="A0A1Q5Q6X7"/>
<dbReference type="InterPro" id="IPR021264">
    <property type="entry name" value="AFUB_079030/YDR124W-like"/>
</dbReference>
<feature type="region of interest" description="Disordered" evidence="1">
    <location>
        <begin position="23"/>
        <end position="52"/>
    </location>
</feature>